<evidence type="ECO:0000256" key="2">
    <source>
        <dbReference type="SAM" id="SignalP"/>
    </source>
</evidence>
<evidence type="ECO:0000256" key="1">
    <source>
        <dbReference type="SAM" id="MobiDB-lite"/>
    </source>
</evidence>
<accession>A0A182R3L1</accession>
<dbReference type="EnsemblMetazoa" id="AFUN000752-RA">
    <property type="protein sequence ID" value="AFUN000752-PA"/>
    <property type="gene ID" value="AFUN000752"/>
</dbReference>
<protein>
    <recommendedName>
        <fullName evidence="4">Salivary secreted peptide</fullName>
    </recommendedName>
</protein>
<feature type="chain" id="PRO_5021409355" description="Salivary secreted peptide" evidence="2">
    <location>
        <begin position="22"/>
        <end position="82"/>
    </location>
</feature>
<evidence type="ECO:0000313" key="3">
    <source>
        <dbReference type="EnsemblMetazoa" id="AFUN000752-PA"/>
    </source>
</evidence>
<name>A0A182R3L1_ANOFN</name>
<organism evidence="3">
    <name type="scientific">Anopheles funestus</name>
    <name type="common">African malaria mosquito</name>
    <dbReference type="NCBI Taxonomy" id="62324"/>
    <lineage>
        <taxon>Eukaryota</taxon>
        <taxon>Metazoa</taxon>
        <taxon>Ecdysozoa</taxon>
        <taxon>Arthropoda</taxon>
        <taxon>Hexapoda</taxon>
        <taxon>Insecta</taxon>
        <taxon>Pterygota</taxon>
        <taxon>Neoptera</taxon>
        <taxon>Endopterygota</taxon>
        <taxon>Diptera</taxon>
        <taxon>Nematocera</taxon>
        <taxon>Culicoidea</taxon>
        <taxon>Culicidae</taxon>
        <taxon>Anophelinae</taxon>
        <taxon>Anopheles</taxon>
    </lineage>
</organism>
<sequence>MKFTIAFVLIALFAVISISQAFPYPEEASAAAATASNDDANAKSTIEMEPQTGNPTDLEAKSGRIWRSLASEISRIIKLLLE</sequence>
<evidence type="ECO:0008006" key="4">
    <source>
        <dbReference type="Google" id="ProtNLM"/>
    </source>
</evidence>
<proteinExistence type="predicted"/>
<keyword evidence="2" id="KW-0732">Signal</keyword>
<reference evidence="3" key="1">
    <citation type="submission" date="2020-05" db="UniProtKB">
        <authorList>
            <consortium name="EnsemblMetazoa"/>
        </authorList>
    </citation>
    <scope>IDENTIFICATION</scope>
    <source>
        <strain evidence="3">FUMOZ</strain>
    </source>
</reference>
<dbReference type="AlphaFoldDB" id="A0A182R3L1"/>
<feature type="signal peptide" evidence="2">
    <location>
        <begin position="1"/>
        <end position="21"/>
    </location>
</feature>
<dbReference type="VEuPathDB" id="VectorBase:AFUN000752"/>
<feature type="region of interest" description="Disordered" evidence="1">
    <location>
        <begin position="33"/>
        <end position="57"/>
    </location>
</feature>